<dbReference type="EC" id="4.2.1.46" evidence="4"/>
<gene>
    <name evidence="4" type="ORF">JTBM06_V1_260004</name>
</gene>
<evidence type="ECO:0000256" key="1">
    <source>
        <dbReference type="ARBA" id="ARBA00005125"/>
    </source>
</evidence>
<comment type="similarity">
    <text evidence="2">Belongs to the NAD(P)-dependent epimerase/dehydratase family.</text>
</comment>
<evidence type="ECO:0000259" key="3">
    <source>
        <dbReference type="Pfam" id="PF01370"/>
    </source>
</evidence>
<dbReference type="EMBL" id="LR633967">
    <property type="protein sequence ID" value="VUX56061.1"/>
    <property type="molecule type" value="Genomic_DNA"/>
</dbReference>
<reference evidence="4" key="1">
    <citation type="submission" date="2019-07" db="EMBL/GenBank/DDBJ databases">
        <authorList>
            <person name="Weber M."/>
            <person name="Kostadinov I."/>
            <person name="Kostadinov D I."/>
        </authorList>
    </citation>
    <scope>NUCLEOTIDE SEQUENCE</scope>
    <source>
        <strain evidence="4">Gfbio:sag-sample-m06:053724c1-46a9-4a36-b237-ea2bf867836b</strain>
    </source>
</reference>
<dbReference type="AlphaFoldDB" id="A0A7D9H6J4"/>
<proteinExistence type="inferred from homology"/>
<feature type="domain" description="NAD-dependent epimerase/dehydratase" evidence="3">
    <location>
        <begin position="6"/>
        <end position="236"/>
    </location>
</feature>
<comment type="pathway">
    <text evidence="1">Bacterial outer membrane biogenesis; LPS O-antigen biosynthesis.</text>
</comment>
<dbReference type="Gene3D" id="3.40.50.720">
    <property type="entry name" value="NAD(P)-binding Rossmann-like Domain"/>
    <property type="match status" value="1"/>
</dbReference>
<name>A0A7D9H6J4_9GAMM</name>
<dbReference type="InterPro" id="IPR001509">
    <property type="entry name" value="Epimerase_deHydtase"/>
</dbReference>
<protein>
    <submittedName>
        <fullName evidence="4">Putative dTDP-glucose 4,6-dehydratase</fullName>
        <ecNumber evidence="4">4.2.1.46</ecNumber>
    </submittedName>
</protein>
<dbReference type="InterPro" id="IPR036291">
    <property type="entry name" value="NAD(P)-bd_dom_sf"/>
</dbReference>
<sequence length="316" mass="33832">MTGKRILIIGGYGFVGRHLLRAVAADSSALAVLARTGPDMDSVRSLPAHEFLAADLACAEVATEQIRRFRPDTIFHLASRPDGAENLAQTRKCIVTNVLGTLQVLEGARQTGATLVIGDSVKSYGNTGARYTSLTPEAPNSSYAISKVAAWNTAKLYAASHGVKVTAIRPTLIYGPGEGLNLIEYVLNCVAENQSEIVLDGGTQTRDPLYISDAIRAYVAAANNIDAVLGEAINIGGGTEYSIHDIADAIVRIAGGDAEIKDRPGKSRPTEIWRSACDNSDVIEKLGWKPKVTLEAGIDQIVQYRRAPYLRQLKTA</sequence>
<dbReference type="PANTHER" id="PTHR43000">
    <property type="entry name" value="DTDP-D-GLUCOSE 4,6-DEHYDRATASE-RELATED"/>
    <property type="match status" value="1"/>
</dbReference>
<dbReference type="GO" id="GO:0008460">
    <property type="term" value="F:dTDP-glucose 4,6-dehydratase activity"/>
    <property type="evidence" value="ECO:0007669"/>
    <property type="project" value="UniProtKB-EC"/>
</dbReference>
<keyword evidence="4" id="KW-0456">Lyase</keyword>
<accession>A0A7D9H6J4</accession>
<evidence type="ECO:0000313" key="4">
    <source>
        <dbReference type="EMBL" id="VUX56061.1"/>
    </source>
</evidence>
<organism evidence="4">
    <name type="scientific">uncultured Woeseiaceae bacterium</name>
    <dbReference type="NCBI Taxonomy" id="1983305"/>
    <lineage>
        <taxon>Bacteria</taxon>
        <taxon>Pseudomonadati</taxon>
        <taxon>Pseudomonadota</taxon>
        <taxon>Gammaproteobacteria</taxon>
        <taxon>Woeseiales</taxon>
        <taxon>Woeseiaceae</taxon>
        <taxon>environmental samples</taxon>
    </lineage>
</organism>
<evidence type="ECO:0000256" key="2">
    <source>
        <dbReference type="ARBA" id="ARBA00007637"/>
    </source>
</evidence>
<dbReference type="Pfam" id="PF01370">
    <property type="entry name" value="Epimerase"/>
    <property type="match status" value="1"/>
</dbReference>
<dbReference type="SUPFAM" id="SSF51735">
    <property type="entry name" value="NAD(P)-binding Rossmann-fold domains"/>
    <property type="match status" value="1"/>
</dbReference>